<evidence type="ECO:0000256" key="6">
    <source>
        <dbReference type="RuleBase" id="RU004075"/>
    </source>
</evidence>
<dbReference type="InterPro" id="IPR015422">
    <property type="entry name" value="PyrdxlP-dep_Trfase_small"/>
</dbReference>
<evidence type="ECO:0000256" key="4">
    <source>
        <dbReference type="ARBA" id="ARBA00022679"/>
    </source>
</evidence>
<dbReference type="SUPFAM" id="SSF53383">
    <property type="entry name" value="PLP-dependent transferases"/>
    <property type="match status" value="1"/>
</dbReference>
<name>A0ABV2JAV8_9FIRM</name>
<dbReference type="EMBL" id="JBEPMA010000002">
    <property type="protein sequence ID" value="MET3617030.1"/>
    <property type="molecule type" value="Genomic_DNA"/>
</dbReference>
<keyword evidence="10" id="KW-1185">Reference proteome</keyword>
<proteinExistence type="inferred from homology"/>
<protein>
    <submittedName>
        <fullName evidence="9">Aspartate aminotransferase-like enzyme</fullName>
    </submittedName>
</protein>
<keyword evidence="5" id="KW-0663">Pyridoxal phosphate</keyword>
<comment type="caution">
    <text evidence="9">The sequence shown here is derived from an EMBL/GenBank/DDBJ whole genome shotgun (WGS) entry which is preliminary data.</text>
</comment>
<dbReference type="PANTHER" id="PTHR21152">
    <property type="entry name" value="AMINOTRANSFERASE CLASS V"/>
    <property type="match status" value="1"/>
</dbReference>
<evidence type="ECO:0000256" key="5">
    <source>
        <dbReference type="ARBA" id="ARBA00022898"/>
    </source>
</evidence>
<dbReference type="Proteomes" id="UP001549162">
    <property type="component" value="Unassembled WGS sequence"/>
</dbReference>
<keyword evidence="4" id="KW-0808">Transferase</keyword>
<dbReference type="InterPro" id="IPR015421">
    <property type="entry name" value="PyrdxlP-dep_Trfase_major"/>
</dbReference>
<reference evidence="9 10" key="1">
    <citation type="submission" date="2024-06" db="EMBL/GenBank/DDBJ databases">
        <title>Genomic Encyclopedia of Type Strains, Phase IV (KMG-IV): sequencing the most valuable type-strain genomes for metagenomic binning, comparative biology and taxonomic classification.</title>
        <authorList>
            <person name="Goeker M."/>
        </authorList>
    </citation>
    <scope>NUCLEOTIDE SEQUENCE [LARGE SCALE GENOMIC DNA]</scope>
    <source>
        <strain evidence="9 10">DSM 21460</strain>
    </source>
</reference>
<sequence length="377" mass="42294">MKLLCAGPTSIDKRVLSRMGESLTNPDLDIQYEIFHRNMEKKISTLLNTEATSFAMLGEAMLGLEAAVLNLVEKGDRVLVIYNGIFGEGFADFVKYCGGEVVMYKDDFRRGIDVKKLENFLKNDNEFKVATMVHCETPSGITNDIKGICNLLKKYNILTIVDTVSGMGGEEFNFDEYNVDIALGGSQKCISAPTGLTLITISKEAKIAIADRKTPVSSYYMNFENYYKYDTSSGFAFPYTMNENLVYALDEALDILLSKDFVREHSQYAHATRNAFVSAGFSLYPKDSYSNTVTAVICPENHTSSEIFDALKNKGIIISKGAGELTNKIFRIGHMGNNISYDNFIELFEKLDEVFDELGIVTKKSLLEEFKKYLKEF</sequence>
<organism evidence="9 10">
    <name type="scientific">Peptoniphilus olsenii</name>
    <dbReference type="NCBI Taxonomy" id="411570"/>
    <lineage>
        <taxon>Bacteria</taxon>
        <taxon>Bacillati</taxon>
        <taxon>Bacillota</taxon>
        <taxon>Tissierellia</taxon>
        <taxon>Tissierellales</taxon>
        <taxon>Peptoniphilaceae</taxon>
        <taxon>Peptoniphilus</taxon>
    </lineage>
</organism>
<dbReference type="Gene3D" id="3.40.640.10">
    <property type="entry name" value="Type I PLP-dependent aspartate aminotransferase-like (Major domain)"/>
    <property type="match status" value="1"/>
</dbReference>
<evidence type="ECO:0000256" key="3">
    <source>
        <dbReference type="ARBA" id="ARBA00022576"/>
    </source>
</evidence>
<dbReference type="InterPro" id="IPR015424">
    <property type="entry name" value="PyrdxlP-dep_Trfase"/>
</dbReference>
<accession>A0ABV2JAV8</accession>
<comment type="cofactor">
    <cofactor evidence="1 7">
        <name>pyridoxal 5'-phosphate</name>
        <dbReference type="ChEBI" id="CHEBI:597326"/>
    </cofactor>
</comment>
<evidence type="ECO:0000256" key="1">
    <source>
        <dbReference type="ARBA" id="ARBA00001933"/>
    </source>
</evidence>
<evidence type="ECO:0000256" key="7">
    <source>
        <dbReference type="RuleBase" id="RU004504"/>
    </source>
</evidence>
<evidence type="ECO:0000313" key="9">
    <source>
        <dbReference type="EMBL" id="MET3617030.1"/>
    </source>
</evidence>
<comment type="similarity">
    <text evidence="2 6">Belongs to the class-V pyridoxal-phosphate-dependent aminotransferase family.</text>
</comment>
<dbReference type="Gene3D" id="3.90.1150.10">
    <property type="entry name" value="Aspartate Aminotransferase, domain 1"/>
    <property type="match status" value="1"/>
</dbReference>
<dbReference type="Pfam" id="PF00266">
    <property type="entry name" value="Aminotran_5"/>
    <property type="match status" value="1"/>
</dbReference>
<feature type="domain" description="Aminotransferase class V" evidence="8">
    <location>
        <begin position="6"/>
        <end position="321"/>
    </location>
</feature>
<dbReference type="PANTHER" id="PTHR21152:SF24">
    <property type="entry name" value="ALANINE--GLYOXYLATE AMINOTRANSFERASE 1"/>
    <property type="match status" value="1"/>
</dbReference>
<evidence type="ECO:0000313" key="10">
    <source>
        <dbReference type="Proteomes" id="UP001549162"/>
    </source>
</evidence>
<dbReference type="PROSITE" id="PS00595">
    <property type="entry name" value="AA_TRANSFER_CLASS_5"/>
    <property type="match status" value="1"/>
</dbReference>
<evidence type="ECO:0000256" key="2">
    <source>
        <dbReference type="ARBA" id="ARBA00009236"/>
    </source>
</evidence>
<gene>
    <name evidence="9" type="ORF">ABID14_000655</name>
</gene>
<dbReference type="InterPro" id="IPR020578">
    <property type="entry name" value="Aminotrans_V_PyrdxlP_BS"/>
</dbReference>
<dbReference type="RefSeq" id="WP_354367085.1">
    <property type="nucleotide sequence ID" value="NZ_JBEPMA010000002.1"/>
</dbReference>
<dbReference type="InterPro" id="IPR024169">
    <property type="entry name" value="SP_NH2Trfase/AEP_transaminase"/>
</dbReference>
<keyword evidence="3" id="KW-0032">Aminotransferase</keyword>
<dbReference type="InterPro" id="IPR000192">
    <property type="entry name" value="Aminotrans_V_dom"/>
</dbReference>
<dbReference type="PIRSF" id="PIRSF000524">
    <property type="entry name" value="SPT"/>
    <property type="match status" value="1"/>
</dbReference>
<evidence type="ECO:0000259" key="8">
    <source>
        <dbReference type="Pfam" id="PF00266"/>
    </source>
</evidence>